<dbReference type="AlphaFoldDB" id="A0AAD6SA41"/>
<keyword evidence="3" id="KW-1185">Reference proteome</keyword>
<dbReference type="Proteomes" id="UP001218188">
    <property type="component" value="Unassembled WGS sequence"/>
</dbReference>
<dbReference type="EMBL" id="JARJCM010000179">
    <property type="protein sequence ID" value="KAJ7023908.1"/>
    <property type="molecule type" value="Genomic_DNA"/>
</dbReference>
<reference evidence="2" key="1">
    <citation type="submission" date="2023-03" db="EMBL/GenBank/DDBJ databases">
        <title>Massive genome expansion in bonnet fungi (Mycena s.s.) driven by repeated elements and novel gene families across ecological guilds.</title>
        <authorList>
            <consortium name="Lawrence Berkeley National Laboratory"/>
            <person name="Harder C.B."/>
            <person name="Miyauchi S."/>
            <person name="Viragh M."/>
            <person name="Kuo A."/>
            <person name="Thoen E."/>
            <person name="Andreopoulos B."/>
            <person name="Lu D."/>
            <person name="Skrede I."/>
            <person name="Drula E."/>
            <person name="Henrissat B."/>
            <person name="Morin E."/>
            <person name="Kohler A."/>
            <person name="Barry K."/>
            <person name="LaButti K."/>
            <person name="Morin E."/>
            <person name="Salamov A."/>
            <person name="Lipzen A."/>
            <person name="Mereny Z."/>
            <person name="Hegedus B."/>
            <person name="Baldrian P."/>
            <person name="Stursova M."/>
            <person name="Weitz H."/>
            <person name="Taylor A."/>
            <person name="Grigoriev I.V."/>
            <person name="Nagy L.G."/>
            <person name="Martin F."/>
            <person name="Kauserud H."/>
        </authorList>
    </citation>
    <scope>NUCLEOTIDE SEQUENCE</scope>
    <source>
        <strain evidence="2">CBHHK200</strain>
    </source>
</reference>
<organism evidence="2 3">
    <name type="scientific">Mycena alexandri</name>
    <dbReference type="NCBI Taxonomy" id="1745969"/>
    <lineage>
        <taxon>Eukaryota</taxon>
        <taxon>Fungi</taxon>
        <taxon>Dikarya</taxon>
        <taxon>Basidiomycota</taxon>
        <taxon>Agaricomycotina</taxon>
        <taxon>Agaricomycetes</taxon>
        <taxon>Agaricomycetidae</taxon>
        <taxon>Agaricales</taxon>
        <taxon>Marasmiineae</taxon>
        <taxon>Mycenaceae</taxon>
        <taxon>Mycena</taxon>
    </lineage>
</organism>
<gene>
    <name evidence="2" type="ORF">C8F04DRAFT_1192966</name>
</gene>
<comment type="caution">
    <text evidence="2">The sequence shown here is derived from an EMBL/GenBank/DDBJ whole genome shotgun (WGS) entry which is preliminary data.</text>
</comment>
<evidence type="ECO:0000313" key="2">
    <source>
        <dbReference type="EMBL" id="KAJ7023908.1"/>
    </source>
</evidence>
<feature type="region of interest" description="Disordered" evidence="1">
    <location>
        <begin position="112"/>
        <end position="151"/>
    </location>
</feature>
<feature type="compositionally biased region" description="Basic and acidic residues" evidence="1">
    <location>
        <begin position="141"/>
        <end position="151"/>
    </location>
</feature>
<feature type="compositionally biased region" description="Basic residues" evidence="1">
    <location>
        <begin position="7"/>
        <end position="16"/>
    </location>
</feature>
<feature type="region of interest" description="Disordered" evidence="1">
    <location>
        <begin position="1"/>
        <end position="27"/>
    </location>
</feature>
<sequence length="175" mass="20793">MNEVCERKKKAKKKRYSERPGRLPGIEPGTTRIQLEHYMVVMVRVYVASIVVYKPPSMQAMYLQAKGNKKGAKRAKKRERSWGVSQLPFFWPFLHLHFSRIWWNTEKMGNRVKKGSEKGRKKGNCERRHPPGESNPRTTRRPKEQISEHNQDVCRDWDEVFTVEEEGMKCERNKY</sequence>
<feature type="compositionally biased region" description="Basic and acidic residues" evidence="1">
    <location>
        <begin position="114"/>
        <end position="131"/>
    </location>
</feature>
<proteinExistence type="predicted"/>
<accession>A0AAD6SA41</accession>
<name>A0AAD6SA41_9AGAR</name>
<protein>
    <submittedName>
        <fullName evidence="2">Uncharacterized protein</fullName>
    </submittedName>
</protein>
<evidence type="ECO:0000313" key="3">
    <source>
        <dbReference type="Proteomes" id="UP001218188"/>
    </source>
</evidence>
<evidence type="ECO:0000256" key="1">
    <source>
        <dbReference type="SAM" id="MobiDB-lite"/>
    </source>
</evidence>